<accession>A0AAW9STV4</accession>
<gene>
    <name evidence="1" type="ORF">ABFB10_18560</name>
</gene>
<dbReference type="InterPro" id="IPR003772">
    <property type="entry name" value="YceD"/>
</dbReference>
<dbReference type="Proteomes" id="UP001428774">
    <property type="component" value="Unassembled WGS sequence"/>
</dbReference>
<comment type="caution">
    <text evidence="1">The sequence shown here is derived from an EMBL/GenBank/DDBJ whole genome shotgun (WGS) entry which is preliminary data.</text>
</comment>
<protein>
    <submittedName>
        <fullName evidence="1">YceD family protein</fullName>
    </submittedName>
</protein>
<dbReference type="EMBL" id="JBDNCH010000002">
    <property type="protein sequence ID" value="MEN9062685.1"/>
    <property type="molecule type" value="Genomic_DNA"/>
</dbReference>
<proteinExistence type="predicted"/>
<evidence type="ECO:0000313" key="1">
    <source>
        <dbReference type="EMBL" id="MEN9062685.1"/>
    </source>
</evidence>
<dbReference type="RefSeq" id="WP_347167624.1">
    <property type="nucleotide sequence ID" value="NZ_JBDNCH010000002.1"/>
</dbReference>
<sequence length="188" mass="20239">MPHASTSDPRLRVSTLGRGTDHAFNLEPEAEDRAALAGHLGAQTIRKLRFQGRLVPLGNRGWELTAELGATAVQACIVTLAPVTTRIDAPVKRRFVPADRLDSFEAGSETEVPEDDSLEPLGDVIDLWAVMAEALALALPAYPRAEGADLDQAQFAEDGVAPLSDEDVKPFAGLASLREKMRKDDEQG</sequence>
<organism evidence="1 2">
    <name type="scientific">Ponticoccus litoralis</name>
    <dbReference type="NCBI Taxonomy" id="422297"/>
    <lineage>
        <taxon>Bacteria</taxon>
        <taxon>Pseudomonadati</taxon>
        <taxon>Pseudomonadota</taxon>
        <taxon>Alphaproteobacteria</taxon>
        <taxon>Rhodobacterales</taxon>
        <taxon>Roseobacteraceae</taxon>
        <taxon>Ponticoccus</taxon>
    </lineage>
</organism>
<name>A0AAW9STV4_9RHOB</name>
<reference evidence="1 2" key="1">
    <citation type="submission" date="2024-05" db="EMBL/GenBank/DDBJ databases">
        <title>Genome sequence of Ponticoccus litoralis KCCM 90028.</title>
        <authorList>
            <person name="Kim J.M."/>
            <person name="Lee J.K."/>
            <person name="Choi B.J."/>
            <person name="Bayburt H."/>
            <person name="Baek J.H."/>
            <person name="Jeon C.O."/>
        </authorList>
    </citation>
    <scope>NUCLEOTIDE SEQUENCE [LARGE SCALE GENOMIC DNA]</scope>
    <source>
        <strain evidence="1 2">KCCM 90028</strain>
    </source>
</reference>
<keyword evidence="2" id="KW-1185">Reference proteome</keyword>
<evidence type="ECO:0000313" key="2">
    <source>
        <dbReference type="Proteomes" id="UP001428774"/>
    </source>
</evidence>
<dbReference type="Pfam" id="PF02620">
    <property type="entry name" value="YceD"/>
    <property type="match status" value="1"/>
</dbReference>
<dbReference type="AlphaFoldDB" id="A0AAW9STV4"/>